<evidence type="ECO:0000259" key="1">
    <source>
        <dbReference type="Pfam" id="PF14470"/>
    </source>
</evidence>
<proteinExistence type="predicted"/>
<evidence type="ECO:0000313" key="2">
    <source>
        <dbReference type="EMBL" id="MCW7514229.1"/>
    </source>
</evidence>
<sequence length="141" mass="16375">MLSESAVKSQILSLISHLPNINIDILYLYTPEFKILHQYLEEGEIIQGYTMSILETKQKQYSGGNWLLVLTNKRFHLFRNPMLGESTHIQIEFNSIKTCTTKKGWFFGKIYIETEAETFGLIQVGKKDYSFFLPALTPYLK</sequence>
<reference evidence="2" key="1">
    <citation type="submission" date="2022-06" db="EMBL/GenBank/DDBJ databases">
        <title>Leptospira isolates from biofilms formed at urban environments.</title>
        <authorList>
            <person name="Ribeiro P.S."/>
            <person name="Sousa T."/>
            <person name="Carvalho N."/>
            <person name="Aburjaile F."/>
            <person name="Neves F."/>
            <person name="Oliveira D."/>
            <person name="Blanco L."/>
            <person name="Lima J."/>
            <person name="Costa F."/>
            <person name="Brenig B."/>
            <person name="Soares S."/>
            <person name="Ramos R."/>
            <person name="Goes-Neto A."/>
            <person name="Matiuzzi M."/>
            <person name="Azevedo V."/>
            <person name="Ristow P."/>
        </authorList>
    </citation>
    <scope>NUCLEOTIDE SEQUENCE</scope>
    <source>
        <strain evidence="2">VSF7</strain>
    </source>
</reference>
<dbReference type="RefSeq" id="WP_265355791.1">
    <property type="nucleotide sequence ID" value="NZ_JAMQPS010000001.1"/>
</dbReference>
<name>A0AAW5V2Z8_9LEPT</name>
<comment type="caution">
    <text evidence="2">The sequence shown here is derived from an EMBL/GenBank/DDBJ whole genome shotgun (WGS) entry which is preliminary data.</text>
</comment>
<dbReference type="AlphaFoldDB" id="A0AAW5V2Z8"/>
<dbReference type="EMBL" id="JAMQQD010000001">
    <property type="protein sequence ID" value="MCW7514229.1"/>
    <property type="molecule type" value="Genomic_DNA"/>
</dbReference>
<dbReference type="Proteomes" id="UP001209694">
    <property type="component" value="Unassembled WGS sequence"/>
</dbReference>
<dbReference type="InterPro" id="IPR039519">
    <property type="entry name" value="YokE-like_PH"/>
</dbReference>
<evidence type="ECO:0000313" key="3">
    <source>
        <dbReference type="Proteomes" id="UP001209694"/>
    </source>
</evidence>
<accession>A0AAW5V2Z8</accession>
<protein>
    <submittedName>
        <fullName evidence="2">PH domain-containing protein</fullName>
    </submittedName>
</protein>
<organism evidence="2 3">
    <name type="scientific">Leptospira levettii</name>
    <dbReference type="NCBI Taxonomy" id="2023178"/>
    <lineage>
        <taxon>Bacteria</taxon>
        <taxon>Pseudomonadati</taxon>
        <taxon>Spirochaetota</taxon>
        <taxon>Spirochaetia</taxon>
        <taxon>Leptospirales</taxon>
        <taxon>Leptospiraceae</taxon>
        <taxon>Leptospira</taxon>
    </lineage>
</organism>
<gene>
    <name evidence="2" type="ORF">ND810_03605</name>
</gene>
<dbReference type="Pfam" id="PF14470">
    <property type="entry name" value="bPH_3"/>
    <property type="match status" value="1"/>
</dbReference>
<feature type="domain" description="YokE-like PH" evidence="1">
    <location>
        <begin position="40"/>
        <end position="128"/>
    </location>
</feature>